<keyword evidence="2" id="KW-1185">Reference proteome</keyword>
<dbReference type="VEuPathDB" id="MicrosporidiaDB:ECANGB1_1677"/>
<sequence>MLKCSKCNSTRVPKVEIGKKREIKEHVSKTKQDAVVRMLRESDTTVDELNTLLEGVAGYSEADAIEFVEGIGKEQEIVDCFYKVDVEEGSVFCADCGDEKKVANGILELIDM</sequence>
<evidence type="ECO:0000313" key="2">
    <source>
        <dbReference type="Proteomes" id="UP000192639"/>
    </source>
</evidence>
<accession>A0A1Y1S993</accession>
<dbReference type="EMBL" id="LWDP01000005">
    <property type="protein sequence ID" value="ORD95031.1"/>
    <property type="molecule type" value="Genomic_DNA"/>
</dbReference>
<dbReference type="Gene3D" id="2.20.25.10">
    <property type="match status" value="1"/>
</dbReference>
<comment type="caution">
    <text evidence="1">The sequence shown here is derived from an EMBL/GenBank/DDBJ whole genome shotgun (WGS) entry which is preliminary data.</text>
</comment>
<protein>
    <submittedName>
        <fullName evidence="1">Uncharacterized protein</fullName>
    </submittedName>
</protein>
<name>A0A1Y1S993_9MICR</name>
<organism evidence="1 2">
    <name type="scientific">Enterospora canceri</name>
    <dbReference type="NCBI Taxonomy" id="1081671"/>
    <lineage>
        <taxon>Eukaryota</taxon>
        <taxon>Fungi</taxon>
        <taxon>Fungi incertae sedis</taxon>
        <taxon>Microsporidia</taxon>
        <taxon>Enterocytozoonidae</taxon>
        <taxon>Enterospora</taxon>
    </lineage>
</organism>
<dbReference type="OrthoDB" id="2187549at2759"/>
<proteinExistence type="predicted"/>
<reference evidence="1 2" key="1">
    <citation type="journal article" date="2017" name="Environ. Microbiol.">
        <title>Decay of the glycolytic pathway and adaptation to intranuclear parasitism within Enterocytozoonidae microsporidia.</title>
        <authorList>
            <person name="Wiredu Boakye D."/>
            <person name="Jaroenlak P."/>
            <person name="Prachumwat A."/>
            <person name="Williams T.A."/>
            <person name="Bateman K.S."/>
            <person name="Itsathitphaisarn O."/>
            <person name="Sritunyalucksana K."/>
            <person name="Paszkiewicz K.H."/>
            <person name="Moore K.A."/>
            <person name="Stentiford G.D."/>
            <person name="Williams B.A."/>
        </authorList>
    </citation>
    <scope>NUCLEOTIDE SEQUENCE [LARGE SCALE GENOMIC DNA]</scope>
    <source>
        <strain evidence="1 2">GB1</strain>
    </source>
</reference>
<gene>
    <name evidence="1" type="ORF">ECANGB1_1677</name>
</gene>
<dbReference type="Proteomes" id="UP000192639">
    <property type="component" value="Unassembled WGS sequence"/>
</dbReference>
<dbReference type="AlphaFoldDB" id="A0A1Y1S993"/>
<evidence type="ECO:0000313" key="1">
    <source>
        <dbReference type="EMBL" id="ORD95031.1"/>
    </source>
</evidence>